<protein>
    <submittedName>
        <fullName evidence="1">Hybrid signal transduction histidine kinase M</fullName>
    </submittedName>
</protein>
<dbReference type="PANTHER" id="PTHR47481">
    <property type="match status" value="1"/>
</dbReference>
<reference evidence="1" key="1">
    <citation type="journal article" date="2022" name="Int. J. Mol. Sci.">
        <title>Draft Genome of Tanacetum Coccineum: Genomic Comparison of Closely Related Tanacetum-Family Plants.</title>
        <authorList>
            <person name="Yamashiro T."/>
            <person name="Shiraishi A."/>
            <person name="Nakayama K."/>
            <person name="Satake H."/>
        </authorList>
    </citation>
    <scope>NUCLEOTIDE SEQUENCE</scope>
</reference>
<dbReference type="GO" id="GO:0016301">
    <property type="term" value="F:kinase activity"/>
    <property type="evidence" value="ECO:0007669"/>
    <property type="project" value="UniProtKB-KW"/>
</dbReference>
<reference evidence="1" key="2">
    <citation type="submission" date="2022-01" db="EMBL/GenBank/DDBJ databases">
        <authorList>
            <person name="Yamashiro T."/>
            <person name="Shiraishi A."/>
            <person name="Satake H."/>
            <person name="Nakayama K."/>
        </authorList>
    </citation>
    <scope>NUCLEOTIDE SEQUENCE</scope>
</reference>
<keyword evidence="2" id="KW-1185">Reference proteome</keyword>
<evidence type="ECO:0000313" key="2">
    <source>
        <dbReference type="Proteomes" id="UP001151760"/>
    </source>
</evidence>
<sequence length="184" mass="20645">MAVKDSPPPAPPPPPPASDKIIPFGVTSITNNVTVKLSLKKHNYKSWSSFFQIHLGSLGIKSHIEAKLSEVVSTSETAKDLWDHIQGLLHDYKDARAISLDNELRSIKIGKMSVNEYYTKIKSMADRLKNLASVVSDKHLVMYAINGLNSRFVTIVEIIRHLEPFPAFETTRNMLLLKESSFNE</sequence>
<keyword evidence="1" id="KW-0808">Transferase</keyword>
<proteinExistence type="predicted"/>
<comment type="caution">
    <text evidence="1">The sequence shown here is derived from an EMBL/GenBank/DDBJ whole genome shotgun (WGS) entry which is preliminary data.</text>
</comment>
<name>A0ABQ5FSS5_9ASTR</name>
<dbReference type="Proteomes" id="UP001151760">
    <property type="component" value="Unassembled WGS sequence"/>
</dbReference>
<dbReference type="PANTHER" id="PTHR47481:SF41">
    <property type="entry name" value="COPIA-LIKE POLYPROTEIN_RETROTRANSPOSON"/>
    <property type="match status" value="1"/>
</dbReference>
<keyword evidence="1" id="KW-0418">Kinase</keyword>
<organism evidence="1 2">
    <name type="scientific">Tanacetum coccineum</name>
    <dbReference type="NCBI Taxonomy" id="301880"/>
    <lineage>
        <taxon>Eukaryota</taxon>
        <taxon>Viridiplantae</taxon>
        <taxon>Streptophyta</taxon>
        <taxon>Embryophyta</taxon>
        <taxon>Tracheophyta</taxon>
        <taxon>Spermatophyta</taxon>
        <taxon>Magnoliopsida</taxon>
        <taxon>eudicotyledons</taxon>
        <taxon>Gunneridae</taxon>
        <taxon>Pentapetalae</taxon>
        <taxon>asterids</taxon>
        <taxon>campanulids</taxon>
        <taxon>Asterales</taxon>
        <taxon>Asteraceae</taxon>
        <taxon>Asteroideae</taxon>
        <taxon>Anthemideae</taxon>
        <taxon>Anthemidinae</taxon>
        <taxon>Tanacetum</taxon>
    </lineage>
</organism>
<evidence type="ECO:0000313" key="1">
    <source>
        <dbReference type="EMBL" id="GJT65918.1"/>
    </source>
</evidence>
<dbReference type="EMBL" id="BQNB010017670">
    <property type="protein sequence ID" value="GJT65918.1"/>
    <property type="molecule type" value="Genomic_DNA"/>
</dbReference>
<gene>
    <name evidence="1" type="ORF">Tco_1017398</name>
</gene>
<accession>A0ABQ5FSS5</accession>
<dbReference type="Pfam" id="PF14223">
    <property type="entry name" value="Retrotran_gag_2"/>
    <property type="match status" value="1"/>
</dbReference>